<evidence type="ECO:0000256" key="5">
    <source>
        <dbReference type="ARBA" id="ARBA00022741"/>
    </source>
</evidence>
<proteinExistence type="inferred from homology"/>
<dbReference type="PANTHER" id="PTHR21299:SF1">
    <property type="entry name" value="PANTOATE--BETA-ALANINE LIGASE"/>
    <property type="match status" value="1"/>
</dbReference>
<dbReference type="Gene3D" id="3.40.50.620">
    <property type="entry name" value="HUPs"/>
    <property type="match status" value="1"/>
</dbReference>
<keyword evidence="6 8" id="KW-0067">ATP-binding</keyword>
<evidence type="ECO:0000256" key="8">
    <source>
        <dbReference type="HAMAP-Rule" id="MF_00158"/>
    </source>
</evidence>
<comment type="pathway">
    <text evidence="1 8">Cofactor biosynthesis; (R)-pantothenate biosynthesis; (R)-pantothenate from (R)-pantoate and beta-alanine: step 1/1.</text>
</comment>
<keyword evidence="10" id="KW-1185">Reference proteome</keyword>
<comment type="subcellular location">
    <subcellularLocation>
        <location evidence="8">Cytoplasm</location>
    </subcellularLocation>
</comment>
<evidence type="ECO:0000256" key="3">
    <source>
        <dbReference type="ARBA" id="ARBA00022598"/>
    </source>
</evidence>
<comment type="caution">
    <text evidence="9">The sequence shown here is derived from an EMBL/GenBank/DDBJ whole genome shotgun (WGS) entry which is preliminary data.</text>
</comment>
<dbReference type="Gene3D" id="3.30.1300.10">
    <property type="entry name" value="Pantoate-beta-alanine ligase, C-terminal domain"/>
    <property type="match status" value="1"/>
</dbReference>
<name>A0ABW5Y4B9_9BACL</name>
<feature type="binding site" evidence="8">
    <location>
        <position position="176"/>
    </location>
    <ligand>
        <name>ATP</name>
        <dbReference type="ChEBI" id="CHEBI:30616"/>
    </ligand>
</feature>
<keyword evidence="3 8" id="KW-0436">Ligase</keyword>
<dbReference type="PANTHER" id="PTHR21299">
    <property type="entry name" value="CYTIDYLATE KINASE/PANTOATE-BETA-ALANINE LIGASE"/>
    <property type="match status" value="1"/>
</dbReference>
<evidence type="ECO:0000313" key="9">
    <source>
        <dbReference type="EMBL" id="MFD2870188.1"/>
    </source>
</evidence>
<accession>A0ABW5Y4B9</accession>
<gene>
    <name evidence="8 9" type="primary">panC</name>
    <name evidence="9" type="ORF">ACFSY7_16980</name>
</gene>
<feature type="binding site" evidence="8">
    <location>
        <begin position="30"/>
        <end position="37"/>
    </location>
    <ligand>
        <name>ATP</name>
        <dbReference type="ChEBI" id="CHEBI:30616"/>
    </ligand>
</feature>
<evidence type="ECO:0000256" key="2">
    <source>
        <dbReference type="ARBA" id="ARBA00009256"/>
    </source>
</evidence>
<comment type="subunit">
    <text evidence="8">Homodimer.</text>
</comment>
<dbReference type="Pfam" id="PF02569">
    <property type="entry name" value="Pantoate_ligase"/>
    <property type="match status" value="1"/>
</dbReference>
<organism evidence="9 10">
    <name type="scientific">Kurthia populi</name>
    <dbReference type="NCBI Taxonomy" id="1562132"/>
    <lineage>
        <taxon>Bacteria</taxon>
        <taxon>Bacillati</taxon>
        <taxon>Bacillota</taxon>
        <taxon>Bacilli</taxon>
        <taxon>Bacillales</taxon>
        <taxon>Caryophanaceae</taxon>
        <taxon>Kurthia</taxon>
    </lineage>
</organism>
<dbReference type="HAMAP" id="MF_00158">
    <property type="entry name" value="PanC"/>
    <property type="match status" value="1"/>
</dbReference>
<feature type="binding site" evidence="8">
    <location>
        <begin position="184"/>
        <end position="187"/>
    </location>
    <ligand>
        <name>ATP</name>
        <dbReference type="ChEBI" id="CHEBI:30616"/>
    </ligand>
</feature>
<protein>
    <recommendedName>
        <fullName evidence="8">Pantothenate synthetase</fullName>
        <shortName evidence="8">PS</shortName>
        <ecNumber evidence="8">6.3.2.1</ecNumber>
    </recommendedName>
    <alternativeName>
        <fullName evidence="8">Pantoate--beta-alanine ligase</fullName>
    </alternativeName>
    <alternativeName>
        <fullName evidence="8">Pantoate-activating enzyme</fullName>
    </alternativeName>
</protein>
<comment type="catalytic activity">
    <reaction evidence="7 8">
        <text>(R)-pantoate + beta-alanine + ATP = (R)-pantothenate + AMP + diphosphate + H(+)</text>
        <dbReference type="Rhea" id="RHEA:10912"/>
        <dbReference type="ChEBI" id="CHEBI:15378"/>
        <dbReference type="ChEBI" id="CHEBI:15980"/>
        <dbReference type="ChEBI" id="CHEBI:29032"/>
        <dbReference type="ChEBI" id="CHEBI:30616"/>
        <dbReference type="ChEBI" id="CHEBI:33019"/>
        <dbReference type="ChEBI" id="CHEBI:57966"/>
        <dbReference type="ChEBI" id="CHEBI:456215"/>
        <dbReference type="EC" id="6.3.2.1"/>
    </reaction>
</comment>
<dbReference type="CDD" id="cd00560">
    <property type="entry name" value="PanC"/>
    <property type="match status" value="1"/>
</dbReference>
<feature type="active site" description="Proton donor" evidence="8">
    <location>
        <position position="37"/>
    </location>
</feature>
<comment type="similarity">
    <text evidence="2 8">Belongs to the pantothenate synthetase family.</text>
</comment>
<dbReference type="InterPro" id="IPR003721">
    <property type="entry name" value="Pantoate_ligase"/>
</dbReference>
<reference evidence="10" key="1">
    <citation type="journal article" date="2019" name="Int. J. Syst. Evol. Microbiol.">
        <title>The Global Catalogue of Microorganisms (GCM) 10K type strain sequencing project: providing services to taxonomists for standard genome sequencing and annotation.</title>
        <authorList>
            <consortium name="The Broad Institute Genomics Platform"/>
            <consortium name="The Broad Institute Genome Sequencing Center for Infectious Disease"/>
            <person name="Wu L."/>
            <person name="Ma J."/>
        </authorList>
    </citation>
    <scope>NUCLEOTIDE SEQUENCE [LARGE SCALE GENOMIC DNA]</scope>
    <source>
        <strain evidence="10">KCTC 33522</strain>
    </source>
</reference>
<comment type="miscellaneous">
    <text evidence="8">The reaction proceeds by a bi uni uni bi ping pong mechanism.</text>
</comment>
<feature type="binding site" evidence="8">
    <location>
        <position position="61"/>
    </location>
    <ligand>
        <name>beta-alanine</name>
        <dbReference type="ChEBI" id="CHEBI:57966"/>
    </ligand>
</feature>
<sequence>MKVITTIQELQKELAPYYLANHTIGLVPTMGYLHEGHQILAKAAVAENDVVVMSDFVNPTQFGPNEDYEAYPRDLERDARIADEVGVAILFAPSVEEMYPHQGGVTFEAGPASKILCGASRPGHFNGVLQIVTKLFQIVRPTNAYFGKKDAQQLALIEMLVRDYNMPVTIRPIAIVREEDGLAKSSRNVFLSETERQLAPNLYETLQVLQQNIASFNQKKAIEQIEAATKGRVDYIELLSYPDLQPVTSEDTQVILAAALYYENVRLIDNIIFKVGE</sequence>
<evidence type="ECO:0000256" key="4">
    <source>
        <dbReference type="ARBA" id="ARBA00022655"/>
    </source>
</evidence>
<keyword evidence="8" id="KW-0963">Cytoplasm</keyword>
<evidence type="ECO:0000256" key="6">
    <source>
        <dbReference type="ARBA" id="ARBA00022840"/>
    </source>
</evidence>
<dbReference type="InterPro" id="IPR014729">
    <property type="entry name" value="Rossmann-like_a/b/a_fold"/>
</dbReference>
<dbReference type="InterPro" id="IPR042176">
    <property type="entry name" value="Pantoate_ligase_C"/>
</dbReference>
<comment type="function">
    <text evidence="8">Catalyzes the condensation of pantoate with beta-alanine in an ATP-dependent reaction via a pantoyl-adenylate intermediate.</text>
</comment>
<evidence type="ECO:0000256" key="1">
    <source>
        <dbReference type="ARBA" id="ARBA00004990"/>
    </source>
</evidence>
<feature type="binding site" evidence="8">
    <location>
        <position position="61"/>
    </location>
    <ligand>
        <name>(R)-pantoate</name>
        <dbReference type="ChEBI" id="CHEBI:15980"/>
    </ligand>
</feature>
<dbReference type="GO" id="GO:0004592">
    <property type="term" value="F:pantoate-beta-alanine ligase activity"/>
    <property type="evidence" value="ECO:0007669"/>
    <property type="project" value="UniProtKB-EC"/>
</dbReference>
<feature type="binding site" evidence="8">
    <location>
        <begin position="147"/>
        <end position="150"/>
    </location>
    <ligand>
        <name>ATP</name>
        <dbReference type="ChEBI" id="CHEBI:30616"/>
    </ligand>
</feature>
<evidence type="ECO:0000256" key="7">
    <source>
        <dbReference type="ARBA" id="ARBA00048258"/>
    </source>
</evidence>
<dbReference type="Proteomes" id="UP001597568">
    <property type="component" value="Unassembled WGS sequence"/>
</dbReference>
<dbReference type="EC" id="6.3.2.1" evidence="8"/>
<dbReference type="SUPFAM" id="SSF52374">
    <property type="entry name" value="Nucleotidylyl transferase"/>
    <property type="match status" value="1"/>
</dbReference>
<keyword evidence="4 8" id="KW-0566">Pantothenate biosynthesis</keyword>
<dbReference type="NCBIfam" id="TIGR00018">
    <property type="entry name" value="panC"/>
    <property type="match status" value="1"/>
</dbReference>
<dbReference type="RefSeq" id="WP_380148839.1">
    <property type="nucleotide sequence ID" value="NZ_JBHUOR010000136.1"/>
</dbReference>
<keyword evidence="5 8" id="KW-0547">Nucleotide-binding</keyword>
<feature type="binding site" evidence="8">
    <location>
        <position position="153"/>
    </location>
    <ligand>
        <name>(R)-pantoate</name>
        <dbReference type="ChEBI" id="CHEBI:15980"/>
    </ligand>
</feature>
<dbReference type="EMBL" id="JBHUOR010000136">
    <property type="protein sequence ID" value="MFD2870188.1"/>
    <property type="molecule type" value="Genomic_DNA"/>
</dbReference>
<evidence type="ECO:0000313" key="10">
    <source>
        <dbReference type="Proteomes" id="UP001597568"/>
    </source>
</evidence>